<dbReference type="EMBL" id="NBCO01000018">
    <property type="protein sequence ID" value="ORC88053.1"/>
    <property type="molecule type" value="Genomic_DNA"/>
</dbReference>
<dbReference type="CDD" id="cd23643">
    <property type="entry name" value="mS23"/>
    <property type="match status" value="1"/>
</dbReference>
<dbReference type="InterPro" id="IPR059199">
    <property type="entry name" value="mS23-like"/>
</dbReference>
<feature type="region of interest" description="Disordered" evidence="1">
    <location>
        <begin position="206"/>
        <end position="242"/>
    </location>
</feature>
<evidence type="ECO:0000313" key="3">
    <source>
        <dbReference type="Proteomes" id="UP000192257"/>
    </source>
</evidence>
<protein>
    <submittedName>
        <fullName evidence="2">Uncharacterized protein</fullName>
    </submittedName>
</protein>
<keyword evidence="3" id="KW-1185">Reference proteome</keyword>
<gene>
    <name evidence="2" type="ORF">TM35_000181100</name>
</gene>
<name>A0A1X0NU97_9TRYP</name>
<comment type="caution">
    <text evidence="2">The sequence shown here is derived from an EMBL/GenBank/DDBJ whole genome shotgun (WGS) entry which is preliminary data.</text>
</comment>
<accession>A0A1X0NU97</accession>
<feature type="compositionally biased region" description="Polar residues" evidence="1">
    <location>
        <begin position="210"/>
        <end position="229"/>
    </location>
</feature>
<evidence type="ECO:0000313" key="2">
    <source>
        <dbReference type="EMBL" id="ORC88053.1"/>
    </source>
</evidence>
<dbReference type="RefSeq" id="XP_028882119.1">
    <property type="nucleotide sequence ID" value="XM_029026423.1"/>
</dbReference>
<dbReference type="Proteomes" id="UP000192257">
    <property type="component" value="Unassembled WGS sequence"/>
</dbReference>
<reference evidence="2 3" key="1">
    <citation type="submission" date="2017-03" db="EMBL/GenBank/DDBJ databases">
        <title>An alternative strategy for trypanosome survival in the mammalian bloodstream revealed through genome and transcriptome analysis of the ubiquitous bovine parasite Trypanosoma (Megatrypanum) theileri.</title>
        <authorList>
            <person name="Kelly S."/>
            <person name="Ivens A."/>
            <person name="Mott A."/>
            <person name="O'Neill E."/>
            <person name="Emms D."/>
            <person name="Macleod O."/>
            <person name="Voorheis P."/>
            <person name="Matthews J."/>
            <person name="Matthews K."/>
            <person name="Carrington M."/>
        </authorList>
    </citation>
    <scope>NUCLEOTIDE SEQUENCE [LARGE SCALE GENOMIC DNA]</scope>
    <source>
        <strain evidence="2">Edinburgh</strain>
    </source>
</reference>
<dbReference type="VEuPathDB" id="TriTrypDB:TM35_000181100"/>
<dbReference type="STRING" id="67003.A0A1X0NU97"/>
<dbReference type="GeneID" id="39986203"/>
<feature type="region of interest" description="Disordered" evidence="1">
    <location>
        <begin position="255"/>
        <end position="312"/>
    </location>
</feature>
<proteinExistence type="predicted"/>
<organism evidence="2 3">
    <name type="scientific">Trypanosoma theileri</name>
    <dbReference type="NCBI Taxonomy" id="67003"/>
    <lineage>
        <taxon>Eukaryota</taxon>
        <taxon>Discoba</taxon>
        <taxon>Euglenozoa</taxon>
        <taxon>Kinetoplastea</taxon>
        <taxon>Metakinetoplastina</taxon>
        <taxon>Trypanosomatida</taxon>
        <taxon>Trypanosomatidae</taxon>
        <taxon>Trypanosoma</taxon>
    </lineage>
</organism>
<dbReference type="AlphaFoldDB" id="A0A1X0NU97"/>
<evidence type="ECO:0000256" key="1">
    <source>
        <dbReference type="SAM" id="MobiDB-lite"/>
    </source>
</evidence>
<dbReference type="OrthoDB" id="277583at2759"/>
<sequence>MRQTVLRRYKMPKNMGVAPRFDIWNEQYEPWQHMRRMARLVGTGFYIPPAWYSHFRMFPPIQHNFQQEKTLNPHNASEPTQDGSDTLSQERVALRDELARKSRLVASEGMRYYNIFWVRKPLDKMEKEYYDLKRKGVAHSVAIKKVLQTFYDDLSIKKRVASIQAEEAKLSGRFITMREATVVLNVLAQLHREQLTPHQVTLLAKEQQEATESGSGLSANVSRASTPSSAAEGEKGGVPLNMDEAFSADSLSNMLSGDRTEESENANKGTQYQVEVKPSGRDSVRQLQGKATDHTGTSGWYTGASPMYNDNA</sequence>